<name>A0ACB8SK00_9AGAM</name>
<protein>
    <submittedName>
        <fullName evidence="1">Uncharacterized protein</fullName>
    </submittedName>
</protein>
<keyword evidence="2" id="KW-1185">Reference proteome</keyword>
<proteinExistence type="predicted"/>
<comment type="caution">
    <text evidence="1">The sequence shown here is derived from an EMBL/GenBank/DDBJ whole genome shotgun (WGS) entry which is preliminary data.</text>
</comment>
<evidence type="ECO:0000313" key="1">
    <source>
        <dbReference type="EMBL" id="KAI0056552.1"/>
    </source>
</evidence>
<dbReference type="Proteomes" id="UP000814140">
    <property type="component" value="Unassembled WGS sequence"/>
</dbReference>
<gene>
    <name evidence="1" type="ORF">BV25DRAFT_1920897</name>
</gene>
<sequence>MSDIDQGYSILLVHLRKPSSTLPLQALQTLLAHFLANTLTPTPLAATLISSQYFRPFSHLKLNAIVTALRHAVHAKFKLLEAESSVRVHARSAEWVRGVLRGMAGGHAVIRFAAAGGLLLGLEDVGAHVGLGAGSGGARRRTEEEVVLALAEIMEVYTATGWEKDFRQETEDEVPVLSLSLLFAAQFLPHVLPSRVKALPLQTLFAHLMSTLEHTFLSGAFVASSPALTQLTASPLFASVAATAKLTASTLSLLAEARPKEGWPAMYNALNRLQTLAAFVERDWTRSTFAPSFAADVWTVLKTLLFTTVMLIQSILSTIVYIRSPSHSITAAALAQQALQTLSHLAFVISKFGGVTGGAFAELKRAFYMALDVLAADAVAAEAYVFGLGHEQHGESSHSDVRAKSAFNLAAIEQLVPVLALPVLETIVLPLCLPHLDDPGHRETYESAHSVVLAIFAAHPSATANERAGATVSASVPTFVERLVPFYARCLLENSGEGKLSSAQLSLAHAALVRASEPVLASYCVDLLVEEIDRVLSASLSAPSSSRHVVLPSEEAGAHAQRLRLALMATLPSLPLTLLPRALAAMARVIDDTQSERDRGKLMGALYREIVERVGDREREYVVRWWVDWTDGKTLESGVRSQEEGIETVAKL</sequence>
<reference evidence="1" key="1">
    <citation type="submission" date="2021-03" db="EMBL/GenBank/DDBJ databases">
        <authorList>
            <consortium name="DOE Joint Genome Institute"/>
            <person name="Ahrendt S."/>
            <person name="Looney B.P."/>
            <person name="Miyauchi S."/>
            <person name="Morin E."/>
            <person name="Drula E."/>
            <person name="Courty P.E."/>
            <person name="Chicoki N."/>
            <person name="Fauchery L."/>
            <person name="Kohler A."/>
            <person name="Kuo A."/>
            <person name="Labutti K."/>
            <person name="Pangilinan J."/>
            <person name="Lipzen A."/>
            <person name="Riley R."/>
            <person name="Andreopoulos W."/>
            <person name="He G."/>
            <person name="Johnson J."/>
            <person name="Barry K.W."/>
            <person name="Grigoriev I.V."/>
            <person name="Nagy L."/>
            <person name="Hibbett D."/>
            <person name="Henrissat B."/>
            <person name="Matheny P.B."/>
            <person name="Labbe J."/>
            <person name="Martin F."/>
        </authorList>
    </citation>
    <scope>NUCLEOTIDE SEQUENCE</scope>
    <source>
        <strain evidence="1">HHB10654</strain>
    </source>
</reference>
<organism evidence="1 2">
    <name type="scientific">Artomyces pyxidatus</name>
    <dbReference type="NCBI Taxonomy" id="48021"/>
    <lineage>
        <taxon>Eukaryota</taxon>
        <taxon>Fungi</taxon>
        <taxon>Dikarya</taxon>
        <taxon>Basidiomycota</taxon>
        <taxon>Agaricomycotina</taxon>
        <taxon>Agaricomycetes</taxon>
        <taxon>Russulales</taxon>
        <taxon>Auriscalpiaceae</taxon>
        <taxon>Artomyces</taxon>
    </lineage>
</organism>
<reference evidence="1" key="2">
    <citation type="journal article" date="2022" name="New Phytol.">
        <title>Evolutionary transition to the ectomycorrhizal habit in the genomes of a hyperdiverse lineage of mushroom-forming fungi.</title>
        <authorList>
            <person name="Looney B."/>
            <person name="Miyauchi S."/>
            <person name="Morin E."/>
            <person name="Drula E."/>
            <person name="Courty P.E."/>
            <person name="Kohler A."/>
            <person name="Kuo A."/>
            <person name="LaButti K."/>
            <person name="Pangilinan J."/>
            <person name="Lipzen A."/>
            <person name="Riley R."/>
            <person name="Andreopoulos W."/>
            <person name="He G."/>
            <person name="Johnson J."/>
            <person name="Nolan M."/>
            <person name="Tritt A."/>
            <person name="Barry K.W."/>
            <person name="Grigoriev I.V."/>
            <person name="Nagy L.G."/>
            <person name="Hibbett D."/>
            <person name="Henrissat B."/>
            <person name="Matheny P.B."/>
            <person name="Labbe J."/>
            <person name="Martin F.M."/>
        </authorList>
    </citation>
    <scope>NUCLEOTIDE SEQUENCE</scope>
    <source>
        <strain evidence="1">HHB10654</strain>
    </source>
</reference>
<accession>A0ACB8SK00</accession>
<dbReference type="EMBL" id="MU277262">
    <property type="protein sequence ID" value="KAI0056552.1"/>
    <property type="molecule type" value="Genomic_DNA"/>
</dbReference>
<evidence type="ECO:0000313" key="2">
    <source>
        <dbReference type="Proteomes" id="UP000814140"/>
    </source>
</evidence>